<dbReference type="Proteomes" id="UP000440513">
    <property type="component" value="Unassembled WGS sequence"/>
</dbReference>
<feature type="compositionally biased region" description="Basic and acidic residues" evidence="1">
    <location>
        <begin position="60"/>
        <end position="85"/>
    </location>
</feature>
<feature type="compositionally biased region" description="Basic and acidic residues" evidence="1">
    <location>
        <begin position="850"/>
        <end position="876"/>
    </location>
</feature>
<feature type="compositionally biased region" description="Basic and acidic residues" evidence="1">
    <location>
        <begin position="213"/>
        <end position="223"/>
    </location>
</feature>
<accession>A0A7X2P2T6</accession>
<feature type="compositionally biased region" description="Low complexity" evidence="1">
    <location>
        <begin position="40"/>
        <end position="49"/>
    </location>
</feature>
<feature type="region of interest" description="Disordered" evidence="1">
    <location>
        <begin position="476"/>
        <end position="506"/>
    </location>
</feature>
<protein>
    <submittedName>
        <fullName evidence="3">Uncharacterized protein</fullName>
    </submittedName>
</protein>
<gene>
    <name evidence="3" type="ORF">FYJ57_07055</name>
</gene>
<feature type="region of interest" description="Disordered" evidence="1">
    <location>
        <begin position="23"/>
        <end position="121"/>
    </location>
</feature>
<name>A0A7X2P2T6_9FIRM</name>
<feature type="region of interest" description="Disordered" evidence="1">
    <location>
        <begin position="850"/>
        <end position="880"/>
    </location>
</feature>
<feature type="compositionally biased region" description="Basic and acidic residues" evidence="1">
    <location>
        <begin position="1063"/>
        <end position="1084"/>
    </location>
</feature>
<feature type="signal peptide" evidence="2">
    <location>
        <begin position="1"/>
        <end position="27"/>
    </location>
</feature>
<feature type="region of interest" description="Disordered" evidence="1">
    <location>
        <begin position="625"/>
        <end position="679"/>
    </location>
</feature>
<evidence type="ECO:0000313" key="3">
    <source>
        <dbReference type="EMBL" id="MST66495.1"/>
    </source>
</evidence>
<keyword evidence="2" id="KW-0732">Signal</keyword>
<dbReference type="PANTHER" id="PTHR18898">
    <property type="entry name" value="NUCLEOPROTEIN TPR-RELATED"/>
    <property type="match status" value="1"/>
</dbReference>
<dbReference type="AlphaFoldDB" id="A0A7X2P2T6"/>
<feature type="compositionally biased region" description="Polar residues" evidence="1">
    <location>
        <begin position="629"/>
        <end position="650"/>
    </location>
</feature>
<dbReference type="GO" id="GO:0006406">
    <property type="term" value="P:mRNA export from nucleus"/>
    <property type="evidence" value="ECO:0007669"/>
    <property type="project" value="TreeGrafter"/>
</dbReference>
<proteinExistence type="predicted"/>
<evidence type="ECO:0000256" key="2">
    <source>
        <dbReference type="SAM" id="SignalP"/>
    </source>
</evidence>
<evidence type="ECO:0000256" key="1">
    <source>
        <dbReference type="SAM" id="MobiDB-lite"/>
    </source>
</evidence>
<organism evidence="3 4">
    <name type="scientific">Oliverpabstia intestinalis</name>
    <dbReference type="NCBI Taxonomy" id="2606633"/>
    <lineage>
        <taxon>Bacteria</taxon>
        <taxon>Bacillati</taxon>
        <taxon>Bacillota</taxon>
        <taxon>Clostridia</taxon>
        <taxon>Lachnospirales</taxon>
        <taxon>Lachnospiraceae</taxon>
        <taxon>Oliverpabstia</taxon>
    </lineage>
</organism>
<dbReference type="RefSeq" id="WP_154432152.1">
    <property type="nucleotide sequence ID" value="NZ_VUMS01000011.1"/>
</dbReference>
<sequence length="1155" mass="126508">MKGTGKRILSVSLSIMMALGMPSGTFAATPDEAAAGQVSEAEVPAAEPEVTQEVSQQATEEPKTEENVEKEKNEEQKADAKKEQESVTEPTAEPAAQPEKVKNNENTNAETNPEKELPDVQVTKAELVETKEECLVTVYTDSDVYDQLYIGKKEDTEKTSVIAGEKDLNGKYKFQFAVSEEKLGSKLQIVPGIKESGEWYTKQDLFCQVPEKTQKEDAAKPSEKPAPSEAPSTEPVVSTIPSVPDMASPNTEKSQVIKEDGSEFKMFKVSSFEAKTVGNKIELSLKTKNVSFDKIYFGMNADAEKTSIINGTWTETEQEWQFQFDVDRNKSGKAIPIVLGKKDGTWFSKYQLYLTIPEEAMKSPDVTKSQVIKEDGSIFKMFKISSAEVKSAENMMELTVKTANRSFDKFYFGWNEDTEKKPTVNGTLTGKEWTFHFSVDKKKAGKAIPVVLGKPDGTWFNKYQLFLTIPEVKNSGEAEVPTTPVTPTKPVPSTTPSQSTRPAGVPADGVYTTTISTGAEMFRVVATILTVKNGKMSAEITLSGTGYDYLYMGTAAEAAGNESQWIGCKDEQKSYIENGEEKTGRSYIIPISTLDTPLAMASHSVKRDRWYDRSITVSSKDLKKISSDEAGSNQGVNTNPTPASDPTATKDSTKDTTPAEESKSESDTSGSTSQVNSKTKLKDGVYTPDKFTWSGGTGKVSITCDKVNIKNGQALATIAFSSSAYQYVKANGKKYFPTHTGGKSIFVIPVELNKNNKIIGMTTKMSAAHEIEYSIMVYLAAADGDGSGAAAGDGSGMNFGSKDKLDEKAPDIIGLKYKSETKLDYADYFKIYHYDDDITLLEIDLSKDTDKDPEKLEKDAEAKDTADADNKKDTKKTGKSGKKKVAKITIKRNDEEKKTTDTQSVAYNDEGEAVVQTQEEITADLYKAKVVKYLIVPEDSDTELPVGIEKEMIVVKLPIKHAYVDSEESVSTLETLKLLKKVKAVGFDKDETDIDAVNKGLEEDKMVYAGAADDLKFRELVKNKIDFAIVSSEVLPGSKTAEDAKEKGSDTDGKKNSNSKNQKKADVKDADDKSTDTDSKKTTDSSDENEEEAVLDQLADNFATLGIPMLIDRSADEESDLGKAEWLKVYGAFFGCSDKTDKLYDKAVKAAKSKK</sequence>
<feature type="compositionally biased region" description="Basic and acidic residues" evidence="1">
    <location>
        <begin position="1040"/>
        <end position="1055"/>
    </location>
</feature>
<evidence type="ECO:0000313" key="4">
    <source>
        <dbReference type="Proteomes" id="UP000440513"/>
    </source>
</evidence>
<keyword evidence="4" id="KW-1185">Reference proteome</keyword>
<feature type="chain" id="PRO_5030878436" evidence="2">
    <location>
        <begin position="28"/>
        <end position="1155"/>
    </location>
</feature>
<dbReference type="EMBL" id="VUMS01000011">
    <property type="protein sequence ID" value="MST66495.1"/>
    <property type="molecule type" value="Genomic_DNA"/>
</dbReference>
<feature type="compositionally biased region" description="Low complexity" evidence="1">
    <location>
        <begin position="480"/>
        <end position="502"/>
    </location>
</feature>
<reference evidence="3 4" key="1">
    <citation type="submission" date="2019-08" db="EMBL/GenBank/DDBJ databases">
        <title>In-depth cultivation of the pig gut microbiome towards novel bacterial diversity and tailored functional studies.</title>
        <authorList>
            <person name="Wylensek D."/>
            <person name="Hitch T.C.A."/>
            <person name="Clavel T."/>
        </authorList>
    </citation>
    <scope>NUCLEOTIDE SEQUENCE [LARGE SCALE GENOMIC DNA]</scope>
    <source>
        <strain evidence="3 4">BSM-380-WT-5A</strain>
    </source>
</reference>
<comment type="caution">
    <text evidence="3">The sequence shown here is derived from an EMBL/GenBank/DDBJ whole genome shotgun (WGS) entry which is preliminary data.</text>
</comment>
<dbReference type="GO" id="GO:0017056">
    <property type="term" value="F:structural constituent of nuclear pore"/>
    <property type="evidence" value="ECO:0007669"/>
    <property type="project" value="TreeGrafter"/>
</dbReference>
<feature type="region of interest" description="Disordered" evidence="1">
    <location>
        <begin position="213"/>
        <end position="251"/>
    </location>
</feature>
<dbReference type="PANTHER" id="PTHR18898:SF2">
    <property type="entry name" value="NUCLEOPROTEIN TPR"/>
    <property type="match status" value="1"/>
</dbReference>
<feature type="region of interest" description="Disordered" evidence="1">
    <location>
        <begin position="1038"/>
        <end position="1092"/>
    </location>
</feature>